<dbReference type="InterPro" id="IPR003425">
    <property type="entry name" value="CCB3/YggT"/>
</dbReference>
<keyword evidence="4" id="KW-1185">Reference proteome</keyword>
<feature type="transmembrane region" description="Helical" evidence="2">
    <location>
        <begin position="6"/>
        <end position="26"/>
    </location>
</feature>
<dbReference type="PANTHER" id="PTHR33219:SF14">
    <property type="entry name" value="PROTEIN COFACTOR ASSEMBLY OF COMPLEX C SUBUNIT B CCB3, CHLOROPLASTIC-RELATED"/>
    <property type="match status" value="1"/>
</dbReference>
<evidence type="ECO:0000256" key="1">
    <source>
        <dbReference type="ARBA" id="ARBA00010894"/>
    </source>
</evidence>
<feature type="transmembrane region" description="Helical" evidence="2">
    <location>
        <begin position="70"/>
        <end position="93"/>
    </location>
</feature>
<dbReference type="EMBL" id="JBEUWX010000003">
    <property type="protein sequence ID" value="MFA9951102.1"/>
    <property type="molecule type" value="Genomic_DNA"/>
</dbReference>
<keyword evidence="2" id="KW-0472">Membrane</keyword>
<keyword evidence="2" id="KW-0812">Transmembrane</keyword>
<feature type="transmembrane region" description="Helical" evidence="2">
    <location>
        <begin position="114"/>
        <end position="135"/>
    </location>
</feature>
<reference evidence="4" key="1">
    <citation type="submission" date="2024-06" db="EMBL/GenBank/DDBJ databases">
        <title>Radixoralia hellwigii gen. nov., sp nov., isolated from a root canal in the human oral cavity.</title>
        <authorList>
            <person name="Bartsch S."/>
            <person name="Wittmer A."/>
            <person name="Schulz A.-K."/>
            <person name="Neumann-Schaal M."/>
            <person name="Wolf J."/>
            <person name="Gronow S."/>
            <person name="Tennert C."/>
            <person name="Haecker G."/>
            <person name="Cieplik F."/>
            <person name="Al-Ahmad A."/>
        </authorList>
    </citation>
    <scope>NUCLEOTIDE SEQUENCE [LARGE SCALE GENOMIC DNA]</scope>
    <source>
        <strain evidence="4">Wk13</strain>
    </source>
</reference>
<feature type="transmembrane region" description="Helical" evidence="2">
    <location>
        <begin position="159"/>
        <end position="183"/>
    </location>
</feature>
<name>A0ABV4UHL2_9RHOO</name>
<sequence>MLARAFLFLLDSLAGLLSLILLLRFFMQTFRVSFVNPLGVFVNAATHWLVRPLRRVVPSVFGLDSASLLAAYLVQMLPLLAVLLFAALGSAYGDVLETPYTPIVFLLGQALRSTLRLCAHLLIAALILRIIFSWFEVPSRIALPVSQLTRPLLAPIRRFLPPIGGIDLSPLVIILALEMIILFV</sequence>
<dbReference type="PANTHER" id="PTHR33219">
    <property type="entry name" value="YLMG HOMOLOG PROTEIN 2, CHLOROPLASTIC"/>
    <property type="match status" value="1"/>
</dbReference>
<organism evidence="3 4">
    <name type="scientific">Dentiradicibacter hellwigii</name>
    <dbReference type="NCBI Taxonomy" id="3149053"/>
    <lineage>
        <taxon>Bacteria</taxon>
        <taxon>Pseudomonadati</taxon>
        <taxon>Pseudomonadota</taxon>
        <taxon>Betaproteobacteria</taxon>
        <taxon>Rhodocyclales</taxon>
        <taxon>Rhodocyclaceae</taxon>
        <taxon>Dentiradicibacter</taxon>
    </lineage>
</organism>
<protein>
    <submittedName>
        <fullName evidence="3">YggT family protein</fullName>
    </submittedName>
</protein>
<comment type="similarity">
    <text evidence="1">Belongs to the YggT family.</text>
</comment>
<proteinExistence type="inferred from homology"/>
<comment type="caution">
    <text evidence="3">The sequence shown here is derived from an EMBL/GenBank/DDBJ whole genome shotgun (WGS) entry which is preliminary data.</text>
</comment>
<evidence type="ECO:0000313" key="3">
    <source>
        <dbReference type="EMBL" id="MFA9951102.1"/>
    </source>
</evidence>
<evidence type="ECO:0000313" key="4">
    <source>
        <dbReference type="Proteomes" id="UP001574673"/>
    </source>
</evidence>
<dbReference type="Proteomes" id="UP001574673">
    <property type="component" value="Unassembled WGS sequence"/>
</dbReference>
<dbReference type="RefSeq" id="WP_418892182.1">
    <property type="nucleotide sequence ID" value="NZ_JBEUWX010000003.1"/>
</dbReference>
<accession>A0ABV4UHL2</accession>
<evidence type="ECO:0000256" key="2">
    <source>
        <dbReference type="SAM" id="Phobius"/>
    </source>
</evidence>
<dbReference type="Pfam" id="PF02325">
    <property type="entry name" value="CCB3_YggT"/>
    <property type="match status" value="2"/>
</dbReference>
<gene>
    <name evidence="3" type="ORF">ABCS64_12335</name>
</gene>
<keyword evidence="2" id="KW-1133">Transmembrane helix</keyword>